<reference evidence="7" key="1">
    <citation type="submission" date="2010-05" db="EMBL/GenBank/DDBJ databases">
        <title>The genome sequence of Magnaporthe poae strain ATCC 64411.</title>
        <authorList>
            <person name="Ma L.-J."/>
            <person name="Dead R."/>
            <person name="Young S."/>
            <person name="Zeng Q."/>
            <person name="Koehrsen M."/>
            <person name="Alvarado L."/>
            <person name="Berlin A."/>
            <person name="Chapman S.B."/>
            <person name="Chen Z."/>
            <person name="Freedman E."/>
            <person name="Gellesch M."/>
            <person name="Goldberg J."/>
            <person name="Griggs A."/>
            <person name="Gujja S."/>
            <person name="Heilman E.R."/>
            <person name="Heiman D."/>
            <person name="Hepburn T."/>
            <person name="Howarth C."/>
            <person name="Jen D."/>
            <person name="Larson L."/>
            <person name="Mehta T."/>
            <person name="Neiman D."/>
            <person name="Pearson M."/>
            <person name="Roberts A."/>
            <person name="Saif S."/>
            <person name="Shea T."/>
            <person name="Shenoy N."/>
            <person name="Sisk P."/>
            <person name="Stolte C."/>
            <person name="Sykes S."/>
            <person name="Walk T."/>
            <person name="White J."/>
            <person name="Yandava C."/>
            <person name="Haas B."/>
            <person name="Nusbaum C."/>
            <person name="Birren B."/>
        </authorList>
    </citation>
    <scope>NUCLEOTIDE SEQUENCE [LARGE SCALE GENOMIC DNA]</scope>
    <source>
        <strain evidence="7">ATCC 64411 / 73-15</strain>
    </source>
</reference>
<dbReference type="eggNOG" id="ENOG502SCT5">
    <property type="taxonomic scope" value="Eukaryota"/>
</dbReference>
<dbReference type="Pfam" id="PF00444">
    <property type="entry name" value="Ribosomal_L36"/>
    <property type="match status" value="1"/>
</dbReference>
<dbReference type="Proteomes" id="UP000011715">
    <property type="component" value="Unassembled WGS sequence"/>
</dbReference>
<name>A0A0C4DZY8_MAGP6</name>
<keyword evidence="7" id="KW-1185">Reference proteome</keyword>
<dbReference type="STRING" id="644358.A0A0C4DZY8"/>
<organism evidence="6 7">
    <name type="scientific">Magnaporthiopsis poae (strain ATCC 64411 / 73-15)</name>
    <name type="common">Kentucky bluegrass fungus</name>
    <name type="synonym">Magnaporthe poae</name>
    <dbReference type="NCBI Taxonomy" id="644358"/>
    <lineage>
        <taxon>Eukaryota</taxon>
        <taxon>Fungi</taxon>
        <taxon>Dikarya</taxon>
        <taxon>Ascomycota</taxon>
        <taxon>Pezizomycotina</taxon>
        <taxon>Sordariomycetes</taxon>
        <taxon>Sordariomycetidae</taxon>
        <taxon>Magnaporthales</taxon>
        <taxon>Magnaporthaceae</taxon>
        <taxon>Magnaporthiopsis</taxon>
    </lineage>
</organism>
<evidence type="ECO:0000256" key="1">
    <source>
        <dbReference type="ARBA" id="ARBA00007645"/>
    </source>
</evidence>
<dbReference type="InterPro" id="IPR052010">
    <property type="entry name" value="Ribosomal_LSU_bL36"/>
</dbReference>
<sequence length="129" mass="14246">MASISILSRAARASSLVASMRGLSINPQQQQHAFQQTRLLSRSIFGSMAPRARTCGGALPLVASVSTRPVVAAGRAAAVQQQTRGMKLRSAITKRCEHCKVVRRKRGKRHRGWRYVICSANPRHKQRQS</sequence>
<dbReference type="InterPro" id="IPR000473">
    <property type="entry name" value="Ribosomal_bL36"/>
</dbReference>
<reference evidence="6" key="5">
    <citation type="submission" date="2015-06" db="UniProtKB">
        <authorList>
            <consortium name="EnsemblFungi"/>
        </authorList>
    </citation>
    <scope>IDENTIFICATION</scope>
    <source>
        <strain evidence="6">ATCC 64411</strain>
    </source>
</reference>
<dbReference type="PANTHER" id="PTHR18804:SF16">
    <property type="entry name" value="RIBOSOMAL PROTEIN"/>
    <property type="match status" value="1"/>
</dbReference>
<reference evidence="6" key="4">
    <citation type="journal article" date="2015" name="G3 (Bethesda)">
        <title>Genome sequences of three phytopathogenic species of the Magnaporthaceae family of fungi.</title>
        <authorList>
            <person name="Okagaki L.H."/>
            <person name="Nunes C.C."/>
            <person name="Sailsbery J."/>
            <person name="Clay B."/>
            <person name="Brown D."/>
            <person name="John T."/>
            <person name="Oh Y."/>
            <person name="Young N."/>
            <person name="Fitzgerald M."/>
            <person name="Haas B.J."/>
            <person name="Zeng Q."/>
            <person name="Young S."/>
            <person name="Adiconis X."/>
            <person name="Fan L."/>
            <person name="Levin J.Z."/>
            <person name="Mitchell T.K."/>
            <person name="Okubara P.A."/>
            <person name="Farman M.L."/>
            <person name="Kohn L.M."/>
            <person name="Birren B."/>
            <person name="Ma L.-J."/>
            <person name="Dean R.A."/>
        </authorList>
    </citation>
    <scope>NUCLEOTIDE SEQUENCE</scope>
    <source>
        <strain evidence="6">ATCC 64411 / 73-15</strain>
    </source>
</reference>
<dbReference type="NCBIfam" id="TIGR01022">
    <property type="entry name" value="rpmJ_bact"/>
    <property type="match status" value="1"/>
</dbReference>
<comment type="similarity">
    <text evidence="1 4">Belongs to the bacterial ribosomal protein bL36 family.</text>
</comment>
<dbReference type="SUPFAM" id="SSF57840">
    <property type="entry name" value="Ribosomal protein L36"/>
    <property type="match status" value="1"/>
</dbReference>
<keyword evidence="3 4" id="KW-0687">Ribonucleoprotein</keyword>
<evidence type="ECO:0000256" key="4">
    <source>
        <dbReference type="RuleBase" id="RU000570"/>
    </source>
</evidence>
<accession>A0A0C4DZY8</accession>
<proteinExistence type="inferred from homology"/>
<protein>
    <recommendedName>
        <fullName evidence="4">Ribosomal protein</fullName>
    </recommendedName>
</protein>
<dbReference type="OrthoDB" id="10265903at2759"/>
<dbReference type="GO" id="GO:1990904">
    <property type="term" value="C:ribonucleoprotein complex"/>
    <property type="evidence" value="ECO:0007669"/>
    <property type="project" value="UniProtKB-KW"/>
</dbReference>
<dbReference type="PANTHER" id="PTHR18804">
    <property type="entry name" value="RIBOSOMAL PROTEIN"/>
    <property type="match status" value="1"/>
</dbReference>
<dbReference type="OMA" id="QHAFQQT"/>
<evidence type="ECO:0000256" key="3">
    <source>
        <dbReference type="ARBA" id="ARBA00023274"/>
    </source>
</evidence>
<dbReference type="GO" id="GO:0005840">
    <property type="term" value="C:ribosome"/>
    <property type="evidence" value="ECO:0007669"/>
    <property type="project" value="UniProtKB-KW"/>
</dbReference>
<dbReference type="AlphaFoldDB" id="A0A0C4DZY8"/>
<reference evidence="5" key="2">
    <citation type="submission" date="2010-05" db="EMBL/GenBank/DDBJ databases">
        <title>The Genome Sequence of Magnaporthe poae strain ATCC 64411.</title>
        <authorList>
            <consortium name="The Broad Institute Genome Sequencing Platform"/>
            <consortium name="Broad Institute Genome Sequencing Center for Infectious Disease"/>
            <person name="Ma L.-J."/>
            <person name="Dead R."/>
            <person name="Young S."/>
            <person name="Zeng Q."/>
            <person name="Koehrsen M."/>
            <person name="Alvarado L."/>
            <person name="Berlin A."/>
            <person name="Chapman S.B."/>
            <person name="Chen Z."/>
            <person name="Freedman E."/>
            <person name="Gellesch M."/>
            <person name="Goldberg J."/>
            <person name="Griggs A."/>
            <person name="Gujja S."/>
            <person name="Heilman E.R."/>
            <person name="Heiman D."/>
            <person name="Hepburn T."/>
            <person name="Howarth C."/>
            <person name="Jen D."/>
            <person name="Larson L."/>
            <person name="Mehta T."/>
            <person name="Neiman D."/>
            <person name="Pearson M."/>
            <person name="Roberts A."/>
            <person name="Saif S."/>
            <person name="Shea T."/>
            <person name="Shenoy N."/>
            <person name="Sisk P."/>
            <person name="Stolte C."/>
            <person name="Sykes S."/>
            <person name="Walk T."/>
            <person name="White J."/>
            <person name="Yandava C."/>
            <person name="Haas B."/>
            <person name="Nusbaum C."/>
            <person name="Birren B."/>
        </authorList>
    </citation>
    <scope>NUCLEOTIDE SEQUENCE</scope>
    <source>
        <strain evidence="5">ATCC 64411</strain>
    </source>
</reference>
<dbReference type="InterPro" id="IPR035977">
    <property type="entry name" value="Ribosomal_bL36_sp"/>
</dbReference>
<dbReference type="EMBL" id="ADBL01001352">
    <property type="status" value="NOT_ANNOTATED_CDS"/>
    <property type="molecule type" value="Genomic_DNA"/>
</dbReference>
<evidence type="ECO:0000313" key="7">
    <source>
        <dbReference type="Proteomes" id="UP000011715"/>
    </source>
</evidence>
<dbReference type="EMBL" id="GL876969">
    <property type="protein sequence ID" value="KLU86639.1"/>
    <property type="molecule type" value="Genomic_DNA"/>
</dbReference>
<evidence type="ECO:0000313" key="5">
    <source>
        <dbReference type="EMBL" id="KLU86639.1"/>
    </source>
</evidence>
<dbReference type="GO" id="GO:0006412">
    <property type="term" value="P:translation"/>
    <property type="evidence" value="ECO:0007669"/>
    <property type="project" value="InterPro"/>
</dbReference>
<keyword evidence="2 4" id="KW-0689">Ribosomal protein</keyword>
<dbReference type="EnsemblFungi" id="MAPG_05651T0">
    <property type="protein sequence ID" value="MAPG_05651T0"/>
    <property type="gene ID" value="MAPG_05651"/>
</dbReference>
<reference evidence="5" key="3">
    <citation type="submission" date="2011-03" db="EMBL/GenBank/DDBJ databases">
        <title>Annotation of Magnaporthe poae ATCC 64411.</title>
        <authorList>
            <person name="Ma L.-J."/>
            <person name="Dead R."/>
            <person name="Young S.K."/>
            <person name="Zeng Q."/>
            <person name="Gargeya S."/>
            <person name="Fitzgerald M."/>
            <person name="Haas B."/>
            <person name="Abouelleil A."/>
            <person name="Alvarado L."/>
            <person name="Arachchi H.M."/>
            <person name="Berlin A."/>
            <person name="Brown A."/>
            <person name="Chapman S.B."/>
            <person name="Chen Z."/>
            <person name="Dunbar C."/>
            <person name="Freedman E."/>
            <person name="Gearin G."/>
            <person name="Gellesch M."/>
            <person name="Goldberg J."/>
            <person name="Griggs A."/>
            <person name="Gujja S."/>
            <person name="Heiman D."/>
            <person name="Howarth C."/>
            <person name="Larson L."/>
            <person name="Lui A."/>
            <person name="MacDonald P.J.P."/>
            <person name="Mehta T."/>
            <person name="Montmayeur A."/>
            <person name="Murphy C."/>
            <person name="Neiman D."/>
            <person name="Pearson M."/>
            <person name="Priest M."/>
            <person name="Roberts A."/>
            <person name="Saif S."/>
            <person name="Shea T."/>
            <person name="Shenoy N."/>
            <person name="Sisk P."/>
            <person name="Stolte C."/>
            <person name="Sykes S."/>
            <person name="Yandava C."/>
            <person name="Wortman J."/>
            <person name="Nusbaum C."/>
            <person name="Birren B."/>
        </authorList>
    </citation>
    <scope>NUCLEOTIDE SEQUENCE</scope>
    <source>
        <strain evidence="5">ATCC 64411</strain>
    </source>
</reference>
<evidence type="ECO:0000256" key="2">
    <source>
        <dbReference type="ARBA" id="ARBA00022980"/>
    </source>
</evidence>
<dbReference type="GO" id="GO:0003735">
    <property type="term" value="F:structural constituent of ribosome"/>
    <property type="evidence" value="ECO:0007669"/>
    <property type="project" value="InterPro"/>
</dbReference>
<gene>
    <name evidence="5" type="ORF">MAPG_05651</name>
</gene>
<evidence type="ECO:0000313" key="6">
    <source>
        <dbReference type="EnsemblFungi" id="MAPG_05651T0"/>
    </source>
</evidence>
<dbReference type="VEuPathDB" id="FungiDB:MAPG_05651"/>